<feature type="compositionally biased region" description="Basic and acidic residues" evidence="1">
    <location>
        <begin position="200"/>
        <end position="221"/>
    </location>
</feature>
<feature type="region of interest" description="Disordered" evidence="1">
    <location>
        <begin position="574"/>
        <end position="609"/>
    </location>
</feature>
<evidence type="ECO:0000313" key="3">
    <source>
        <dbReference type="EMBL" id="KAF4738606.1"/>
    </source>
</evidence>
<sequence>MLHPISSTTFLLLVAAQGLKSARYSTRGVPSFDLRGKQHPTPRPRARSLPDVTKPSSPQRDERQRYSSQHTEYEDALEEFYKLEEQLKRSSRRDSYTDADNKMDGAQSTATDTERDHSLSGETEDDLPDEIGELYGEGHLPEHEGMIRSLSKEDLRELDPLSKNGDTSDSEESSIGSGSPAGDSTMNNGFWISSSEELDRDTRYRDQPSPKTKPDLIRHPSQEPVLPYSSLLVPGKGNTLKSGVFAPPSLMNPKKTEEPPNDFVMEGYMIRFSRPRVGQELAIEELKCPCRSQMTFIDSFGFVFPEGLHRFKMSFPDFEGAPDQEQVYTIQQQTDLLSESLRLLYIGTAANPEVARKQPVEDTTALLKPIMKALCRMVEDDIDSHKSGAEYKLLKGVPFMNLEYFTAESGKRPTVRVTSEELPPATLLANSVDPRGLEVDVKSFKKGRPLYLVKNKEYSVAFVADNNRLRVNAMSCPGDRHTKKISFAKKSAKPALMPAEWKQFDQLKSFGALEFSIIGDAEVEVIDAAIRWVYAGLPRMPEEPTGAKKKQRRSLNGDTANGMFIQTFCRSQLVPEEDEQSKDSEPKKKTGSFRAGKMFKRLFSKPSDD</sequence>
<organism evidence="3 4">
    <name type="scientific">Perkinsus olseni</name>
    <name type="common">Perkinsus atlanticus</name>
    <dbReference type="NCBI Taxonomy" id="32597"/>
    <lineage>
        <taxon>Eukaryota</taxon>
        <taxon>Sar</taxon>
        <taxon>Alveolata</taxon>
        <taxon>Perkinsozoa</taxon>
        <taxon>Perkinsea</taxon>
        <taxon>Perkinsida</taxon>
        <taxon>Perkinsidae</taxon>
        <taxon>Perkinsus</taxon>
    </lineage>
</organism>
<dbReference type="EMBL" id="JABANO010014412">
    <property type="protein sequence ID" value="KAF4738606.1"/>
    <property type="molecule type" value="Genomic_DNA"/>
</dbReference>
<keyword evidence="2" id="KW-0732">Signal</keyword>
<evidence type="ECO:0000256" key="1">
    <source>
        <dbReference type="SAM" id="MobiDB-lite"/>
    </source>
</evidence>
<feature type="chain" id="PRO_5029573120" evidence="2">
    <location>
        <begin position="22"/>
        <end position="609"/>
    </location>
</feature>
<feature type="region of interest" description="Disordered" evidence="1">
    <location>
        <begin position="88"/>
        <end position="142"/>
    </location>
</feature>
<feature type="signal peptide" evidence="2">
    <location>
        <begin position="1"/>
        <end position="21"/>
    </location>
</feature>
<keyword evidence="4" id="KW-1185">Reference proteome</keyword>
<comment type="caution">
    <text evidence="3">The sequence shown here is derived from an EMBL/GenBank/DDBJ whole genome shotgun (WGS) entry which is preliminary data.</text>
</comment>
<feature type="compositionally biased region" description="Acidic residues" evidence="1">
    <location>
        <begin position="122"/>
        <end position="132"/>
    </location>
</feature>
<accession>A0A7J6T2A9</accession>
<dbReference type="AlphaFoldDB" id="A0A7J6T2A9"/>
<feature type="region of interest" description="Disordered" evidence="1">
    <location>
        <begin position="29"/>
        <end position="73"/>
    </location>
</feature>
<protein>
    <submittedName>
        <fullName evidence="3">Uncharacterized protein</fullName>
    </submittedName>
</protein>
<feature type="compositionally biased region" description="Polar residues" evidence="1">
    <location>
        <begin position="182"/>
        <end position="195"/>
    </location>
</feature>
<gene>
    <name evidence="3" type="ORF">FOZ63_012899</name>
</gene>
<name>A0A7J6T2A9_PEROL</name>
<evidence type="ECO:0000256" key="2">
    <source>
        <dbReference type="SAM" id="SignalP"/>
    </source>
</evidence>
<proteinExistence type="predicted"/>
<feature type="compositionally biased region" description="Basic residues" evidence="1">
    <location>
        <begin position="37"/>
        <end position="46"/>
    </location>
</feature>
<feature type="region of interest" description="Disordered" evidence="1">
    <location>
        <begin position="158"/>
        <end position="221"/>
    </location>
</feature>
<evidence type="ECO:0000313" key="4">
    <source>
        <dbReference type="Proteomes" id="UP000553632"/>
    </source>
</evidence>
<reference evidence="3 4" key="1">
    <citation type="submission" date="2020-04" db="EMBL/GenBank/DDBJ databases">
        <title>Perkinsus olseni comparative genomics.</title>
        <authorList>
            <person name="Bogema D.R."/>
        </authorList>
    </citation>
    <scope>NUCLEOTIDE SEQUENCE [LARGE SCALE GENOMIC DNA]</scope>
    <source>
        <strain evidence="3 4">ATCC PRA-207</strain>
    </source>
</reference>
<feature type="compositionally biased region" description="Basic and acidic residues" evidence="1">
    <location>
        <begin position="88"/>
        <end position="103"/>
    </location>
</feature>
<dbReference type="Proteomes" id="UP000553632">
    <property type="component" value="Unassembled WGS sequence"/>
</dbReference>